<dbReference type="GO" id="GO:0035869">
    <property type="term" value="C:ciliary transition zone"/>
    <property type="evidence" value="ECO:0007669"/>
    <property type="project" value="TreeGrafter"/>
</dbReference>
<evidence type="ECO:0000256" key="6">
    <source>
        <dbReference type="SAM" id="Coils"/>
    </source>
</evidence>
<comment type="subcellular location">
    <subcellularLocation>
        <location evidence="1">Cell projection</location>
        <location evidence="1">Cilium</location>
    </subcellularLocation>
</comment>
<evidence type="ECO:0000256" key="4">
    <source>
        <dbReference type="ARBA" id="ARBA00023069"/>
    </source>
</evidence>
<evidence type="ECO:0000313" key="10">
    <source>
        <dbReference type="WBParaSite" id="jg12031"/>
    </source>
</evidence>
<dbReference type="GO" id="GO:1905515">
    <property type="term" value="P:non-motile cilium assembly"/>
    <property type="evidence" value="ECO:0007669"/>
    <property type="project" value="TreeGrafter"/>
</dbReference>
<feature type="compositionally biased region" description="Polar residues" evidence="7">
    <location>
        <begin position="268"/>
        <end position="283"/>
    </location>
</feature>
<dbReference type="GO" id="GO:0005856">
    <property type="term" value="C:cytoskeleton"/>
    <property type="evidence" value="ECO:0007669"/>
    <property type="project" value="UniProtKB-ARBA"/>
</dbReference>
<evidence type="ECO:0000256" key="7">
    <source>
        <dbReference type="SAM" id="MobiDB-lite"/>
    </source>
</evidence>
<dbReference type="Pfam" id="PF11618">
    <property type="entry name" value="C2-C2_1"/>
    <property type="match status" value="1"/>
</dbReference>
<feature type="coiled-coil region" evidence="6">
    <location>
        <begin position="129"/>
        <end position="244"/>
    </location>
</feature>
<keyword evidence="5" id="KW-0966">Cell projection</keyword>
<keyword evidence="3 6" id="KW-0175">Coiled coil</keyword>
<dbReference type="PANTHER" id="PTHR14240">
    <property type="entry name" value="RETINITIS PIGMENTOSA GTPASE REGULATOR-INTERACTING PROTEIN"/>
    <property type="match status" value="1"/>
</dbReference>
<evidence type="ECO:0000256" key="1">
    <source>
        <dbReference type="ARBA" id="ARBA00004138"/>
    </source>
</evidence>
<dbReference type="WBParaSite" id="jg12031">
    <property type="protein sequence ID" value="jg12031"/>
    <property type="gene ID" value="jg12031"/>
</dbReference>
<keyword evidence="4" id="KW-0969">Cilium</keyword>
<evidence type="ECO:0000259" key="8">
    <source>
        <dbReference type="Pfam" id="PF11618"/>
    </source>
</evidence>
<evidence type="ECO:0000256" key="3">
    <source>
        <dbReference type="ARBA" id="ARBA00023054"/>
    </source>
</evidence>
<evidence type="ECO:0000313" key="9">
    <source>
        <dbReference type="Proteomes" id="UP000887574"/>
    </source>
</evidence>
<accession>A0A915CSP8</accession>
<dbReference type="PANTHER" id="PTHR14240:SF1">
    <property type="entry name" value="PROTEIN FANTOM-RELATED"/>
    <property type="match status" value="1"/>
</dbReference>
<dbReference type="AlphaFoldDB" id="A0A915CSP8"/>
<dbReference type="Proteomes" id="UP000887574">
    <property type="component" value="Unplaced"/>
</dbReference>
<name>A0A915CSP8_9BILA</name>
<evidence type="ECO:0000256" key="5">
    <source>
        <dbReference type="ARBA" id="ARBA00023273"/>
    </source>
</evidence>
<reference evidence="10" key="1">
    <citation type="submission" date="2022-11" db="UniProtKB">
        <authorList>
            <consortium name="WormBaseParasite"/>
        </authorList>
    </citation>
    <scope>IDENTIFICATION</scope>
</reference>
<dbReference type="InterPro" id="IPR021656">
    <property type="entry name" value="C2-C2_1"/>
</dbReference>
<dbReference type="InterPro" id="IPR031139">
    <property type="entry name" value="RPGRIP1_fam"/>
</dbReference>
<feature type="domain" description="RPGR-interacting protein 1 first C2" evidence="8">
    <location>
        <begin position="462"/>
        <end position="562"/>
    </location>
</feature>
<feature type="region of interest" description="Disordered" evidence="7">
    <location>
        <begin position="262"/>
        <end position="311"/>
    </location>
</feature>
<feature type="coiled-coil region" evidence="6">
    <location>
        <begin position="385"/>
        <end position="437"/>
    </location>
</feature>
<organism evidence="9 10">
    <name type="scientific">Ditylenchus dipsaci</name>
    <dbReference type="NCBI Taxonomy" id="166011"/>
    <lineage>
        <taxon>Eukaryota</taxon>
        <taxon>Metazoa</taxon>
        <taxon>Ecdysozoa</taxon>
        <taxon>Nematoda</taxon>
        <taxon>Chromadorea</taxon>
        <taxon>Rhabditida</taxon>
        <taxon>Tylenchina</taxon>
        <taxon>Tylenchomorpha</taxon>
        <taxon>Sphaerularioidea</taxon>
        <taxon>Anguinidae</taxon>
        <taxon>Anguininae</taxon>
        <taxon>Ditylenchus</taxon>
    </lineage>
</organism>
<evidence type="ECO:0000256" key="2">
    <source>
        <dbReference type="ARBA" id="ARBA00006042"/>
    </source>
</evidence>
<dbReference type="Gene3D" id="2.60.40.150">
    <property type="entry name" value="C2 domain"/>
    <property type="match status" value="1"/>
</dbReference>
<comment type="similarity">
    <text evidence="2">Belongs to the RPGRIP1 family.</text>
</comment>
<keyword evidence="9" id="KW-1185">Reference proteome</keyword>
<sequence>MALGQLVDGHKIYEIIITSNAKQTILFSPQLSCENIFLYQNGVCTIKYLNNQSVPGRDSSVNQKVQFKNSPLEERRIYNGHNSEVQDNMTIAKNVADKTTLIRLHRQNRAMELEVKEMKFSMTKSDQKLASLRSEYDKVVGELESARLNIHTLEESMRNMRQDALRSNESSHKSVGIAEKELRILEEENRVLRTAHDRLIANSLELETSTKLTTDELNRLNGYVSELQHSLAEQSQARKLLQEELFMLQSRNTWLEARNTKLKDKKQAAQTPNEPTFPSQHTNSPEKYENEEYSPSPPAVRMGQNKPTQKYTKDTNNSILDRLFQDVISIVDSHLSRNGEIVEETMEAHGPMDSKISSKWQKMYEQIYLELEKVRNMLVSQYTINQGMKQEMNELRASVDFAKQDYENKLADYVKQLNNKSKETEILENQLKSIASNGEDVLSTLASGTILSPYQEFGATEMTLRLTKLVVSEEGLKLTGSAKPVLFLSMEFFDFELQTTPLLTGPEAIFDYSTVYEVIVSSLFVHYLETDGITIELFQVQGTAYQQLTSAKVSLKKLISGRSPTQLTGRLEFPSANWMTRNRSCLH</sequence>
<dbReference type="InterPro" id="IPR035892">
    <property type="entry name" value="C2_domain_sf"/>
</dbReference>
<proteinExistence type="inferred from homology"/>
<protein>
    <submittedName>
        <fullName evidence="10">RPGR-interacting protein 1 first C2 domain-containing protein</fullName>
    </submittedName>
</protein>
<dbReference type="SUPFAM" id="SSF49562">
    <property type="entry name" value="C2 domain (Calcium/lipid-binding domain, CaLB)"/>
    <property type="match status" value="1"/>
</dbReference>